<comment type="caution">
    <text evidence="2">The sequence shown here is derived from an EMBL/GenBank/DDBJ whole genome shotgun (WGS) entry which is preliminary data.</text>
</comment>
<gene>
    <name evidence="2" type="ORF">QRT04_13085</name>
</gene>
<protein>
    <submittedName>
        <fullName evidence="2">Uncharacterized protein</fullName>
    </submittedName>
</protein>
<evidence type="ECO:0000313" key="3">
    <source>
        <dbReference type="Proteomes" id="UP001529338"/>
    </source>
</evidence>
<name>A0ABT7SI52_9CELL</name>
<dbReference type="Proteomes" id="UP001529338">
    <property type="component" value="Unassembled WGS sequence"/>
</dbReference>
<dbReference type="RefSeq" id="WP_289455898.1">
    <property type="nucleotide sequence ID" value="NZ_JAUCGQ010000002.1"/>
</dbReference>
<keyword evidence="3" id="KW-1185">Reference proteome</keyword>
<feature type="compositionally biased region" description="Pro residues" evidence="1">
    <location>
        <begin position="128"/>
        <end position="141"/>
    </location>
</feature>
<proteinExistence type="predicted"/>
<dbReference type="EMBL" id="JAUCGQ010000002">
    <property type="protein sequence ID" value="MDM7855868.1"/>
    <property type="molecule type" value="Genomic_DNA"/>
</dbReference>
<reference evidence="2 3" key="1">
    <citation type="submission" date="2023-06" db="EMBL/GenBank/DDBJ databases">
        <title>Cellulomonas sp. MW4 Whole genome sequence.</title>
        <authorList>
            <person name="Park S."/>
        </authorList>
    </citation>
    <scope>NUCLEOTIDE SEQUENCE [LARGE SCALE GENOMIC DNA]</scope>
    <source>
        <strain evidence="2 3">MW4</strain>
    </source>
</reference>
<feature type="region of interest" description="Disordered" evidence="1">
    <location>
        <begin position="115"/>
        <end position="148"/>
    </location>
</feature>
<organism evidence="2 3">
    <name type="scientific">Cellulomonas alba</name>
    <dbReference type="NCBI Taxonomy" id="3053467"/>
    <lineage>
        <taxon>Bacteria</taxon>
        <taxon>Bacillati</taxon>
        <taxon>Actinomycetota</taxon>
        <taxon>Actinomycetes</taxon>
        <taxon>Micrococcales</taxon>
        <taxon>Cellulomonadaceae</taxon>
        <taxon>Cellulomonas</taxon>
    </lineage>
</organism>
<evidence type="ECO:0000256" key="1">
    <source>
        <dbReference type="SAM" id="MobiDB-lite"/>
    </source>
</evidence>
<evidence type="ECO:0000313" key="2">
    <source>
        <dbReference type="EMBL" id="MDM7855868.1"/>
    </source>
</evidence>
<sequence>MTVLEHLTPEAVETVVRSHPRLSAAVAEIAGRTGLPEDVVRSHLTESLRESLERLGEAYVGHTTETITAIEGLRREIDAFYDRVLTGGDPNPSVEHLQDLFRQLHDKARDLSDPQTWANEQPATPVEPAHPPVEPVTPPVEPARAQDGPVDVADPTAEAPTLEPEPAAAAVERARAIETLRGHAREQVEAIEAEIRASDAASSATQQQIIDLNRELSRRGVDVALLRDPRYVERLSPELRALAERRADLIDENKARVLDRRQLGERAATWRRAVGSDLVARRYLELRRRTPDRAARQRSAAVAADILGVPNTELNPTRPDHIVPVLEVVGMDNFVLLPDDVALGILNDPAYIDHLNESANSSKSDWAWDDWPQWQNHGVDPILRADRIARSAEIRAEIRQRIQTAVSRLVGSGNLPPVVTP</sequence>
<accession>A0ABT7SI52</accession>